<evidence type="ECO:0000313" key="1">
    <source>
        <dbReference type="EMBL" id="MCR6679810.1"/>
    </source>
</evidence>
<gene>
    <name evidence="1" type="ORF">NVV43_30975</name>
</gene>
<dbReference type="EMBL" id="JANPXH010001810">
    <property type="protein sequence ID" value="MCR6679810.1"/>
    <property type="molecule type" value="Genomic_DNA"/>
</dbReference>
<accession>A0AAW5MZ07</accession>
<dbReference type="AlphaFoldDB" id="A0AAW5MZ07"/>
<feature type="non-terminal residue" evidence="1">
    <location>
        <position position="77"/>
    </location>
</feature>
<reference evidence="1" key="1">
    <citation type="submission" date="2022-07" db="EMBL/GenBank/DDBJ databases">
        <title>Diversity of ethanolamine utilization by human commensal Escherichia coli.</title>
        <authorList>
            <person name="Jubelin G."/>
        </authorList>
    </citation>
    <scope>NUCLEOTIDE SEQUENCE</scope>
    <source>
        <strain evidence="1">S1</strain>
    </source>
</reference>
<feature type="non-terminal residue" evidence="1">
    <location>
        <position position="1"/>
    </location>
</feature>
<evidence type="ECO:0000313" key="2">
    <source>
        <dbReference type="Proteomes" id="UP001206878"/>
    </source>
</evidence>
<dbReference type="SUPFAM" id="SSF53706">
    <property type="entry name" value="Formate dehydrogenase/DMSO reductase, domains 1-3"/>
    <property type="match status" value="1"/>
</dbReference>
<sequence>SNNPQWKTVAVNTAGELVVPNGSIGFRWGEKGKWNLESIAAGTETELSLALLGQHDAVAGVAFPYFGGIENPHFRSV</sequence>
<dbReference type="Proteomes" id="UP001206878">
    <property type="component" value="Unassembled WGS sequence"/>
</dbReference>
<protein>
    <submittedName>
        <fullName evidence="1">Uncharacterized protein</fullName>
    </submittedName>
</protein>
<dbReference type="Gene3D" id="3.40.50.12440">
    <property type="match status" value="1"/>
</dbReference>
<organism evidence="1 2">
    <name type="scientific">Escherichia marmotae</name>
    <dbReference type="NCBI Taxonomy" id="1499973"/>
    <lineage>
        <taxon>Bacteria</taxon>
        <taxon>Pseudomonadati</taxon>
        <taxon>Pseudomonadota</taxon>
        <taxon>Gammaproteobacteria</taxon>
        <taxon>Enterobacterales</taxon>
        <taxon>Enterobacteriaceae</taxon>
        <taxon>Escherichia</taxon>
    </lineage>
</organism>
<name>A0AAW5MZ07_9ESCH</name>
<comment type="caution">
    <text evidence="1">The sequence shown here is derived from an EMBL/GenBank/DDBJ whole genome shotgun (WGS) entry which is preliminary data.</text>
</comment>
<proteinExistence type="predicted"/>